<dbReference type="RefSeq" id="WP_157424298.1">
    <property type="nucleotide sequence ID" value="NZ_BAAANI010000005.1"/>
</dbReference>
<dbReference type="InterPro" id="IPR036135">
    <property type="entry name" value="MoeA_linker/N_sf"/>
</dbReference>
<feature type="domain" description="MoaB/Mog" evidence="8">
    <location>
        <begin position="184"/>
        <end position="332"/>
    </location>
</feature>
<keyword evidence="4 7" id="KW-0500">Molybdenum</keyword>
<dbReference type="NCBIfam" id="NF045515">
    <property type="entry name" value="Glp_gephyrin"/>
    <property type="match status" value="1"/>
</dbReference>
<evidence type="ECO:0000256" key="1">
    <source>
        <dbReference type="ARBA" id="ARBA00002901"/>
    </source>
</evidence>
<dbReference type="PANTHER" id="PTHR10192">
    <property type="entry name" value="MOLYBDOPTERIN BIOSYNTHESIS PROTEIN"/>
    <property type="match status" value="1"/>
</dbReference>
<comment type="cofactor">
    <cofactor evidence="7">
        <name>Mg(2+)</name>
        <dbReference type="ChEBI" id="CHEBI:18420"/>
    </cofactor>
</comment>
<evidence type="ECO:0000256" key="4">
    <source>
        <dbReference type="ARBA" id="ARBA00022505"/>
    </source>
</evidence>
<accession>A0ABV5SUT5</accession>
<protein>
    <recommendedName>
        <fullName evidence="7">Molybdopterin molybdenumtransferase</fullName>
        <ecNumber evidence="7">2.10.1.1</ecNumber>
    </recommendedName>
</protein>
<dbReference type="Pfam" id="PF03454">
    <property type="entry name" value="MoeA_C"/>
    <property type="match status" value="1"/>
</dbReference>
<keyword evidence="7" id="KW-0460">Magnesium</keyword>
<dbReference type="InterPro" id="IPR005110">
    <property type="entry name" value="MoeA_linker/N"/>
</dbReference>
<comment type="caution">
    <text evidence="9">The sequence shown here is derived from an EMBL/GenBank/DDBJ whole genome shotgun (WGS) entry which is preliminary data.</text>
</comment>
<dbReference type="PANTHER" id="PTHR10192:SF5">
    <property type="entry name" value="GEPHYRIN"/>
    <property type="match status" value="1"/>
</dbReference>
<comment type="function">
    <text evidence="1 7">Catalyzes the insertion of molybdate into adenylated molybdopterin with the concomitant release of AMP.</text>
</comment>
<comment type="pathway">
    <text evidence="2 7">Cofactor biosynthesis; molybdopterin biosynthesis.</text>
</comment>
<dbReference type="InterPro" id="IPR005111">
    <property type="entry name" value="MoeA_C_domain_IV"/>
</dbReference>
<reference evidence="9 10" key="1">
    <citation type="submission" date="2024-09" db="EMBL/GenBank/DDBJ databases">
        <authorList>
            <person name="Sun Q."/>
            <person name="Mori K."/>
        </authorList>
    </citation>
    <scope>NUCLEOTIDE SEQUENCE [LARGE SCALE GENOMIC DNA]</scope>
    <source>
        <strain evidence="9 10">JCM 14321</strain>
    </source>
</reference>
<evidence type="ECO:0000256" key="5">
    <source>
        <dbReference type="ARBA" id="ARBA00023150"/>
    </source>
</evidence>
<dbReference type="SUPFAM" id="SSF63882">
    <property type="entry name" value="MoeA N-terminal region -like"/>
    <property type="match status" value="1"/>
</dbReference>
<dbReference type="Pfam" id="PF03453">
    <property type="entry name" value="MoeA_N"/>
    <property type="match status" value="1"/>
</dbReference>
<dbReference type="InterPro" id="IPR036688">
    <property type="entry name" value="MoeA_C_domain_IV_sf"/>
</dbReference>
<dbReference type="InterPro" id="IPR038987">
    <property type="entry name" value="MoeA-like"/>
</dbReference>
<dbReference type="Gene3D" id="3.40.980.10">
    <property type="entry name" value="MoaB/Mog-like domain"/>
    <property type="match status" value="1"/>
</dbReference>
<dbReference type="Pfam" id="PF00994">
    <property type="entry name" value="MoCF_biosynth"/>
    <property type="match status" value="1"/>
</dbReference>
<dbReference type="EC" id="2.10.1.1" evidence="7"/>
<comment type="catalytic activity">
    <reaction evidence="6">
        <text>adenylyl-molybdopterin + molybdate = Mo-molybdopterin + AMP + H(+)</text>
        <dbReference type="Rhea" id="RHEA:35047"/>
        <dbReference type="ChEBI" id="CHEBI:15378"/>
        <dbReference type="ChEBI" id="CHEBI:36264"/>
        <dbReference type="ChEBI" id="CHEBI:62727"/>
        <dbReference type="ChEBI" id="CHEBI:71302"/>
        <dbReference type="ChEBI" id="CHEBI:456215"/>
        <dbReference type="EC" id="2.10.1.1"/>
    </reaction>
</comment>
<name>A0ABV5SUT5_9MICO</name>
<evidence type="ECO:0000256" key="3">
    <source>
        <dbReference type="ARBA" id="ARBA00010763"/>
    </source>
</evidence>
<proteinExistence type="inferred from homology"/>
<evidence type="ECO:0000313" key="9">
    <source>
        <dbReference type="EMBL" id="MFB9644113.1"/>
    </source>
</evidence>
<dbReference type="Gene3D" id="2.170.190.11">
    <property type="entry name" value="Molybdopterin biosynthesis moea protein, domain 3"/>
    <property type="match status" value="1"/>
</dbReference>
<gene>
    <name evidence="9" type="primary">glp</name>
    <name evidence="9" type="ORF">ACFFQV_17620</name>
</gene>
<dbReference type="SUPFAM" id="SSF63867">
    <property type="entry name" value="MoeA C-terminal domain-like"/>
    <property type="match status" value="1"/>
</dbReference>
<keyword evidence="7" id="KW-0479">Metal-binding</keyword>
<evidence type="ECO:0000313" key="10">
    <source>
        <dbReference type="Proteomes" id="UP001589667"/>
    </source>
</evidence>
<dbReference type="InterPro" id="IPR001453">
    <property type="entry name" value="MoaB/Mog_dom"/>
</dbReference>
<keyword evidence="10" id="KW-1185">Reference proteome</keyword>
<dbReference type="EMBL" id="JBHMBL010000004">
    <property type="protein sequence ID" value="MFB9644113.1"/>
    <property type="molecule type" value="Genomic_DNA"/>
</dbReference>
<dbReference type="InterPro" id="IPR036425">
    <property type="entry name" value="MoaB/Mog-like_dom_sf"/>
</dbReference>
<comment type="similarity">
    <text evidence="3 7">Belongs to the MoeA family.</text>
</comment>
<evidence type="ECO:0000259" key="8">
    <source>
        <dbReference type="SMART" id="SM00852"/>
    </source>
</evidence>
<dbReference type="SUPFAM" id="SSF53218">
    <property type="entry name" value="Molybdenum cofactor biosynthesis proteins"/>
    <property type="match status" value="1"/>
</dbReference>
<dbReference type="Proteomes" id="UP001589667">
    <property type="component" value="Unassembled WGS sequence"/>
</dbReference>
<dbReference type="Gene3D" id="2.40.340.10">
    <property type="entry name" value="MoeA, C-terminal, domain IV"/>
    <property type="match status" value="1"/>
</dbReference>
<dbReference type="Gene3D" id="3.90.105.10">
    <property type="entry name" value="Molybdopterin biosynthesis moea protein, domain 2"/>
    <property type="match status" value="1"/>
</dbReference>
<evidence type="ECO:0000256" key="7">
    <source>
        <dbReference type="RuleBase" id="RU365090"/>
    </source>
</evidence>
<dbReference type="SMART" id="SM00852">
    <property type="entry name" value="MoCF_biosynth"/>
    <property type="match status" value="1"/>
</dbReference>
<evidence type="ECO:0000256" key="6">
    <source>
        <dbReference type="ARBA" id="ARBA00047317"/>
    </source>
</evidence>
<keyword evidence="7" id="KW-0808">Transferase</keyword>
<keyword evidence="5 7" id="KW-0501">Molybdenum cofactor biosynthesis</keyword>
<dbReference type="CDD" id="cd00887">
    <property type="entry name" value="MoeA"/>
    <property type="match status" value="1"/>
</dbReference>
<organism evidence="9 10">
    <name type="scientific">Agromyces lapidis</name>
    <dbReference type="NCBI Taxonomy" id="279574"/>
    <lineage>
        <taxon>Bacteria</taxon>
        <taxon>Bacillati</taxon>
        <taxon>Actinomycetota</taxon>
        <taxon>Actinomycetes</taxon>
        <taxon>Micrococcales</taxon>
        <taxon>Microbacteriaceae</taxon>
        <taxon>Agromyces</taxon>
    </lineage>
</organism>
<sequence length="415" mass="42023">MISVDEYRARLAASLPVLAAERLPLDEALGAVLAETVVTRWPIPLFDNSAMDGYAVHAAASQAGARLRVVADLAAGSPDDPPVAPGEAVRIMTGAPMPSQADAVVPLEDTELGLAGAAAGSAPPDWVTVARAPVVGAHIRRAGEDASAGEPAVVAGRELGPWQLAAIASAGHEHVIARRMPRVAVLSTGSELVAPGAVPARGQIPESNSVLVTAALRAAGAVVVSATVVPDDEDSLRVEVERTLGDAATALDGERLGVDAVVLTGGAAVGAFDPVRAVLGAAGSVRFDAVALQPGRHQGFGVIGGTPVFCLPGNPVAVAVSLELIVRPALRAMAEHAEPERPRFRLPAVTGWASPAGRTQVVPVVVETSGVAPVAGRASGSHRVRSLAEATAFAVIPPEVGLVEAGDLVEVILCR</sequence>
<evidence type="ECO:0000256" key="2">
    <source>
        <dbReference type="ARBA" id="ARBA00005046"/>
    </source>
</evidence>